<reference evidence="4" key="1">
    <citation type="journal article" date="2021" name="Nat. Commun.">
        <title>Genetic determinants of endophytism in the Arabidopsis root mycobiome.</title>
        <authorList>
            <person name="Mesny F."/>
            <person name="Miyauchi S."/>
            <person name="Thiergart T."/>
            <person name="Pickel B."/>
            <person name="Atanasova L."/>
            <person name="Karlsson M."/>
            <person name="Huettel B."/>
            <person name="Barry K.W."/>
            <person name="Haridas S."/>
            <person name="Chen C."/>
            <person name="Bauer D."/>
            <person name="Andreopoulos W."/>
            <person name="Pangilinan J."/>
            <person name="LaButti K."/>
            <person name="Riley R."/>
            <person name="Lipzen A."/>
            <person name="Clum A."/>
            <person name="Drula E."/>
            <person name="Henrissat B."/>
            <person name="Kohler A."/>
            <person name="Grigoriev I.V."/>
            <person name="Martin F.M."/>
            <person name="Hacquard S."/>
        </authorList>
    </citation>
    <scope>NUCLEOTIDE SEQUENCE</scope>
    <source>
        <strain evidence="4">MPI-SDFR-AT-0120</strain>
    </source>
</reference>
<sequence>MNGTRNAHHMDREDACQCKPTMNTNILSKTSTPYYNLGVYRRAATSASEDAQAWFDRGLVWCYSFNHEAALHCFERATELDPKFVMAYWGIAYAIGPNYNKAWRLFTTDDRVNTVKKALDALNIPEEAAQIATPLEKALIAALIIRFPNSTSAIPADMSPFNYAYADVMSSVYRDFGDDVDVAALYADSIMCTRPRALYDLDTGKTTGTDVVEARTALEKGMKQSKGRAHPGLCHLYIHLMEMSPYPELALPAADQLRRAVPDGSHMQHMATHIDVACGDYRRSVDSNYDAMYSDDKYFAEAKSTSIMYTAYRSHNIHALAYAAMMSGRCADALYAARRLPEILTEELMSIKTPRMVDWTELQLVTLPHVLIRFGLWHEVLELALPSNQQLLCIATANIKYARGIALAVLGRVDEARAAKVAFEEARQAVPKDRLYGQNAQADTVLVVASAMLEGEIEYRAGNYEHAFSILRRGIELEDKVRYADPPLWMQPIRHALGALLLEQGHTQEAEKLYLEDLGFSKTHSRRKARINNVWGLHGLYECFIRNGKHEEAARIRLQRDIAVASADVPIGSSCFCRVSAVSESSCHTNGDEGLCSH</sequence>
<evidence type="ECO:0000256" key="1">
    <source>
        <dbReference type="ARBA" id="ARBA00022737"/>
    </source>
</evidence>
<feature type="repeat" description="TPR" evidence="3">
    <location>
        <begin position="51"/>
        <end position="84"/>
    </location>
</feature>
<gene>
    <name evidence="4" type="ORF">FB567DRAFT_109546</name>
</gene>
<accession>A0A8K0VVJ7</accession>
<keyword evidence="2 3" id="KW-0802">TPR repeat</keyword>
<dbReference type="EMBL" id="JAGMVJ010000015">
    <property type="protein sequence ID" value="KAH7080654.1"/>
    <property type="molecule type" value="Genomic_DNA"/>
</dbReference>
<dbReference type="Gene3D" id="1.25.40.10">
    <property type="entry name" value="Tetratricopeptide repeat domain"/>
    <property type="match status" value="2"/>
</dbReference>
<dbReference type="PANTHER" id="PTHR45588">
    <property type="entry name" value="TPR DOMAIN-CONTAINING PROTEIN"/>
    <property type="match status" value="1"/>
</dbReference>
<proteinExistence type="predicted"/>
<evidence type="ECO:0008006" key="6">
    <source>
        <dbReference type="Google" id="ProtNLM"/>
    </source>
</evidence>
<evidence type="ECO:0000256" key="3">
    <source>
        <dbReference type="PROSITE-ProRule" id="PRU00339"/>
    </source>
</evidence>
<dbReference type="AlphaFoldDB" id="A0A8K0VVJ7"/>
<evidence type="ECO:0000313" key="5">
    <source>
        <dbReference type="Proteomes" id="UP000813461"/>
    </source>
</evidence>
<dbReference type="InterPro" id="IPR013105">
    <property type="entry name" value="TPR_2"/>
</dbReference>
<evidence type="ECO:0000313" key="4">
    <source>
        <dbReference type="EMBL" id="KAH7080654.1"/>
    </source>
</evidence>
<dbReference type="SMART" id="SM00028">
    <property type="entry name" value="TPR"/>
    <property type="match status" value="3"/>
</dbReference>
<dbReference type="PROSITE" id="PS50005">
    <property type="entry name" value="TPR"/>
    <property type="match status" value="1"/>
</dbReference>
<dbReference type="PANTHER" id="PTHR45588:SF1">
    <property type="entry name" value="WW DOMAIN-CONTAINING PROTEIN"/>
    <property type="match status" value="1"/>
</dbReference>
<dbReference type="InterPro" id="IPR011990">
    <property type="entry name" value="TPR-like_helical_dom_sf"/>
</dbReference>
<organism evidence="4 5">
    <name type="scientific">Paraphoma chrysanthemicola</name>
    <dbReference type="NCBI Taxonomy" id="798071"/>
    <lineage>
        <taxon>Eukaryota</taxon>
        <taxon>Fungi</taxon>
        <taxon>Dikarya</taxon>
        <taxon>Ascomycota</taxon>
        <taxon>Pezizomycotina</taxon>
        <taxon>Dothideomycetes</taxon>
        <taxon>Pleosporomycetidae</taxon>
        <taxon>Pleosporales</taxon>
        <taxon>Pleosporineae</taxon>
        <taxon>Phaeosphaeriaceae</taxon>
        <taxon>Paraphoma</taxon>
    </lineage>
</organism>
<comment type="caution">
    <text evidence="4">The sequence shown here is derived from an EMBL/GenBank/DDBJ whole genome shotgun (WGS) entry which is preliminary data.</text>
</comment>
<dbReference type="OrthoDB" id="414774at2759"/>
<dbReference type="SUPFAM" id="SSF48452">
    <property type="entry name" value="TPR-like"/>
    <property type="match status" value="1"/>
</dbReference>
<protein>
    <recommendedName>
        <fullName evidence="6">TPR domain protein</fullName>
    </recommendedName>
</protein>
<name>A0A8K0VVJ7_9PLEO</name>
<dbReference type="InterPro" id="IPR019734">
    <property type="entry name" value="TPR_rpt"/>
</dbReference>
<dbReference type="Pfam" id="PF07719">
    <property type="entry name" value="TPR_2"/>
    <property type="match status" value="1"/>
</dbReference>
<dbReference type="Proteomes" id="UP000813461">
    <property type="component" value="Unassembled WGS sequence"/>
</dbReference>
<evidence type="ECO:0000256" key="2">
    <source>
        <dbReference type="ARBA" id="ARBA00022803"/>
    </source>
</evidence>
<keyword evidence="1" id="KW-0677">Repeat</keyword>
<keyword evidence="5" id="KW-1185">Reference proteome</keyword>